<proteinExistence type="predicted"/>
<reference evidence="2 3" key="1">
    <citation type="journal article" date="2024" name="BMC Genomics">
        <title>De novo assembly and annotation of Popillia japonica's genome with initial clues to its potential as an invasive pest.</title>
        <authorList>
            <person name="Cucini C."/>
            <person name="Boschi S."/>
            <person name="Funari R."/>
            <person name="Cardaioli E."/>
            <person name="Iannotti N."/>
            <person name="Marturano G."/>
            <person name="Paoli F."/>
            <person name="Bruttini M."/>
            <person name="Carapelli A."/>
            <person name="Frati F."/>
            <person name="Nardi F."/>
        </authorList>
    </citation>
    <scope>NUCLEOTIDE SEQUENCE [LARGE SCALE GENOMIC DNA]</scope>
    <source>
        <strain evidence="2">DMR45628</strain>
    </source>
</reference>
<dbReference type="Pfam" id="PF14529">
    <property type="entry name" value="Exo_endo_phos_2"/>
    <property type="match status" value="1"/>
</dbReference>
<comment type="caution">
    <text evidence="2">The sequence shown here is derived from an EMBL/GenBank/DDBJ whole genome shotgun (WGS) entry which is preliminary data.</text>
</comment>
<dbReference type="InterPro" id="IPR036691">
    <property type="entry name" value="Endo/exonu/phosph_ase_sf"/>
</dbReference>
<organism evidence="2 3">
    <name type="scientific">Popillia japonica</name>
    <name type="common">Japanese beetle</name>
    <dbReference type="NCBI Taxonomy" id="7064"/>
    <lineage>
        <taxon>Eukaryota</taxon>
        <taxon>Metazoa</taxon>
        <taxon>Ecdysozoa</taxon>
        <taxon>Arthropoda</taxon>
        <taxon>Hexapoda</taxon>
        <taxon>Insecta</taxon>
        <taxon>Pterygota</taxon>
        <taxon>Neoptera</taxon>
        <taxon>Endopterygota</taxon>
        <taxon>Coleoptera</taxon>
        <taxon>Polyphaga</taxon>
        <taxon>Scarabaeiformia</taxon>
        <taxon>Scarabaeidae</taxon>
        <taxon>Rutelinae</taxon>
        <taxon>Popillia</taxon>
    </lineage>
</organism>
<keyword evidence="3" id="KW-1185">Reference proteome</keyword>
<accession>A0AAW1IFX8</accession>
<dbReference type="Gene3D" id="3.60.10.10">
    <property type="entry name" value="Endonuclease/exonuclease/phosphatase"/>
    <property type="match status" value="1"/>
</dbReference>
<feature type="domain" description="Endonuclease/exonuclease/phosphatase" evidence="1">
    <location>
        <begin position="40"/>
        <end position="122"/>
    </location>
</feature>
<dbReference type="InterPro" id="IPR005135">
    <property type="entry name" value="Endo/exonuclease/phosphatase"/>
</dbReference>
<dbReference type="Proteomes" id="UP001458880">
    <property type="component" value="Unassembled WGS sequence"/>
</dbReference>
<name>A0AAW1IFX8_POPJA</name>
<dbReference type="GO" id="GO:0003824">
    <property type="term" value="F:catalytic activity"/>
    <property type="evidence" value="ECO:0007669"/>
    <property type="project" value="InterPro"/>
</dbReference>
<evidence type="ECO:0000313" key="2">
    <source>
        <dbReference type="EMBL" id="KAK9688538.1"/>
    </source>
</evidence>
<sequence length="267" mass="30814">MRKYTPPAERTSSRVFADYIADELSFLENDEEIYVETKQEICMITFNARKTIILSDNKGEVFARAVEDYGIIILNDMLPRRLNTPNSATSVIDLVVCSPGVSLRAFAETLEDTMGSDHFPIITRYQLGENIMSSSGGTSSSFNTKAANWLGYSEKLEFLFNQSSANMAFEEFISCILEAAKENIPYHKSSFKFNPCPWWDEQCSRMVKLRKFLMRKYLADKSMEMFLIVKRVSAKIKRFLLNKKRKAFRIYCGSVKRFAYWRGLENS</sequence>
<evidence type="ECO:0000313" key="3">
    <source>
        <dbReference type="Proteomes" id="UP001458880"/>
    </source>
</evidence>
<dbReference type="AlphaFoldDB" id="A0AAW1IFX8"/>
<dbReference type="EMBL" id="JASPKY010000588">
    <property type="protein sequence ID" value="KAK9688538.1"/>
    <property type="molecule type" value="Genomic_DNA"/>
</dbReference>
<protein>
    <recommendedName>
        <fullName evidence="1">Endonuclease/exonuclease/phosphatase domain-containing protein</fullName>
    </recommendedName>
</protein>
<dbReference type="SUPFAM" id="SSF56219">
    <property type="entry name" value="DNase I-like"/>
    <property type="match status" value="1"/>
</dbReference>
<gene>
    <name evidence="2" type="ORF">QE152_g35273</name>
</gene>
<evidence type="ECO:0000259" key="1">
    <source>
        <dbReference type="Pfam" id="PF14529"/>
    </source>
</evidence>